<dbReference type="EMBL" id="NFKP01000003">
    <property type="protein sequence ID" value="OUP70578.1"/>
    <property type="molecule type" value="Genomic_DNA"/>
</dbReference>
<feature type="domain" description="YdbS-like PH" evidence="1">
    <location>
        <begin position="20"/>
        <end position="93"/>
    </location>
</feature>
<protein>
    <recommendedName>
        <fullName evidence="1">YdbS-like PH domain-containing protein</fullName>
    </recommendedName>
</protein>
<evidence type="ECO:0000313" key="3">
    <source>
        <dbReference type="Proteomes" id="UP000196386"/>
    </source>
</evidence>
<proteinExistence type="predicted"/>
<reference evidence="3" key="1">
    <citation type="submission" date="2017-04" db="EMBL/GenBank/DDBJ databases">
        <title>Function of individual gut microbiota members based on whole genome sequencing of pure cultures obtained from chicken caecum.</title>
        <authorList>
            <person name="Medvecky M."/>
            <person name="Cejkova D."/>
            <person name="Polansky O."/>
            <person name="Karasova D."/>
            <person name="Kubasova T."/>
            <person name="Cizek A."/>
            <person name="Rychlik I."/>
        </authorList>
    </citation>
    <scope>NUCLEOTIDE SEQUENCE [LARGE SCALE GENOMIC DNA]</scope>
    <source>
        <strain evidence="3">An175</strain>
    </source>
</reference>
<comment type="caution">
    <text evidence="2">The sequence shown here is derived from an EMBL/GenBank/DDBJ whole genome shotgun (WGS) entry which is preliminary data.</text>
</comment>
<accession>A0A1Y4MPD7</accession>
<name>A0A1Y4MPD7_9FIRM</name>
<sequence>MKQRIWTDRKRILGLPIGLTKYSLDNDRLYIRRGLLNLTDDEIQLFRIQDFRVEYRLVDRIFGVGDIVIKSTDRTTPTVKLENVKYPSEVKELLYEKTMEARKRHRVVNRELMAEPDDSDMVV</sequence>
<evidence type="ECO:0000259" key="1">
    <source>
        <dbReference type="Pfam" id="PF03703"/>
    </source>
</evidence>
<dbReference type="AlphaFoldDB" id="A0A1Y4MPD7"/>
<evidence type="ECO:0000313" key="2">
    <source>
        <dbReference type="EMBL" id="OUP70578.1"/>
    </source>
</evidence>
<gene>
    <name evidence="2" type="ORF">B5F11_03830</name>
</gene>
<dbReference type="RefSeq" id="WP_087299668.1">
    <property type="nucleotide sequence ID" value="NZ_NFKP01000003.1"/>
</dbReference>
<dbReference type="Proteomes" id="UP000196386">
    <property type="component" value="Unassembled WGS sequence"/>
</dbReference>
<dbReference type="Pfam" id="PF03703">
    <property type="entry name" value="bPH_2"/>
    <property type="match status" value="1"/>
</dbReference>
<organism evidence="2 3">
    <name type="scientific">Anaerotruncus colihominis</name>
    <dbReference type="NCBI Taxonomy" id="169435"/>
    <lineage>
        <taxon>Bacteria</taxon>
        <taxon>Bacillati</taxon>
        <taxon>Bacillota</taxon>
        <taxon>Clostridia</taxon>
        <taxon>Eubacteriales</taxon>
        <taxon>Oscillospiraceae</taxon>
        <taxon>Anaerotruncus</taxon>
    </lineage>
</organism>
<dbReference type="InterPro" id="IPR005182">
    <property type="entry name" value="YdbS-like_PH"/>
</dbReference>